<dbReference type="AlphaFoldDB" id="A0ABD2P5D9"/>
<keyword evidence="2" id="KW-1185">Reference proteome</keyword>
<gene>
    <name evidence="1" type="ORF">HHI36_000724</name>
</gene>
<evidence type="ECO:0000313" key="2">
    <source>
        <dbReference type="Proteomes" id="UP001516400"/>
    </source>
</evidence>
<evidence type="ECO:0000313" key="1">
    <source>
        <dbReference type="EMBL" id="KAL3286213.1"/>
    </source>
</evidence>
<dbReference type="Proteomes" id="UP001516400">
    <property type="component" value="Unassembled WGS sequence"/>
</dbReference>
<proteinExistence type="predicted"/>
<name>A0ABD2P5D9_9CUCU</name>
<protein>
    <submittedName>
        <fullName evidence="1">Uncharacterized protein</fullName>
    </submittedName>
</protein>
<dbReference type="EMBL" id="JABFTP020000185">
    <property type="protein sequence ID" value="KAL3286213.1"/>
    <property type="molecule type" value="Genomic_DNA"/>
</dbReference>
<organism evidence="1 2">
    <name type="scientific">Cryptolaemus montrouzieri</name>
    <dbReference type="NCBI Taxonomy" id="559131"/>
    <lineage>
        <taxon>Eukaryota</taxon>
        <taxon>Metazoa</taxon>
        <taxon>Ecdysozoa</taxon>
        <taxon>Arthropoda</taxon>
        <taxon>Hexapoda</taxon>
        <taxon>Insecta</taxon>
        <taxon>Pterygota</taxon>
        <taxon>Neoptera</taxon>
        <taxon>Endopterygota</taxon>
        <taxon>Coleoptera</taxon>
        <taxon>Polyphaga</taxon>
        <taxon>Cucujiformia</taxon>
        <taxon>Coccinelloidea</taxon>
        <taxon>Coccinellidae</taxon>
        <taxon>Scymninae</taxon>
        <taxon>Scymnini</taxon>
        <taxon>Cryptolaemus</taxon>
    </lineage>
</organism>
<sequence>MNYTNYNTTFWRQNVGIHRFKFDVYNKNRPSRDYLGYDMDNPSVHKSISNKLFGVTYQNLQSTRNKINVVEVFLAEEDLGIIYVSETWCNDQEMQHLKDVNMHGGVFILLKEILFHTLWFKPQTMEQYFLSSCDFPKEVILYGLITSWI</sequence>
<reference evidence="1 2" key="1">
    <citation type="journal article" date="2021" name="BMC Biol.">
        <title>Horizontally acquired antibacterial genes associated with adaptive radiation of ladybird beetles.</title>
        <authorList>
            <person name="Li H.S."/>
            <person name="Tang X.F."/>
            <person name="Huang Y.H."/>
            <person name="Xu Z.Y."/>
            <person name="Chen M.L."/>
            <person name="Du X.Y."/>
            <person name="Qiu B.Y."/>
            <person name="Chen P.T."/>
            <person name="Zhang W."/>
            <person name="Slipinski A."/>
            <person name="Escalona H.E."/>
            <person name="Waterhouse R.M."/>
            <person name="Zwick A."/>
            <person name="Pang H."/>
        </authorList>
    </citation>
    <scope>NUCLEOTIDE SEQUENCE [LARGE SCALE GENOMIC DNA]</scope>
    <source>
        <strain evidence="1">SYSU2018</strain>
    </source>
</reference>
<comment type="caution">
    <text evidence="1">The sequence shown here is derived from an EMBL/GenBank/DDBJ whole genome shotgun (WGS) entry which is preliminary data.</text>
</comment>
<accession>A0ABD2P5D9</accession>